<feature type="transmembrane region" description="Helical" evidence="1">
    <location>
        <begin position="76"/>
        <end position="98"/>
    </location>
</feature>
<reference evidence="2 3" key="1">
    <citation type="submission" date="2021-04" db="EMBL/GenBank/DDBJ databases">
        <authorList>
            <person name="Pira H."/>
            <person name="Risdian C."/>
            <person name="Wink J."/>
        </authorList>
    </citation>
    <scope>NUCLEOTIDE SEQUENCE [LARGE SCALE GENOMIC DNA]</scope>
    <source>
        <strain evidence="2 3">WH53</strain>
    </source>
</reference>
<sequence length="151" mass="16658">MRSLVKTIHLIALAVFLGSIITYIFAGVFIPEGNAHALTLNRQFVFTGTKLLTIPAMLVTGITGLLLMGKPNQRWLWVKLIGFVVIALNTYLFIYPAIDDSVAFLSENKIELFDGALMKEAIFGALNILLIIALVFVATKKPSFFANRKAN</sequence>
<feature type="transmembrane region" description="Helical" evidence="1">
    <location>
        <begin position="121"/>
        <end position="139"/>
    </location>
</feature>
<name>A0ABS5ZHA8_9GAMM</name>
<feature type="transmembrane region" description="Helical" evidence="1">
    <location>
        <begin position="51"/>
        <end position="69"/>
    </location>
</feature>
<dbReference type="Proteomes" id="UP000690515">
    <property type="component" value="Unassembled WGS sequence"/>
</dbReference>
<keyword evidence="1" id="KW-1133">Transmembrane helix</keyword>
<proteinExistence type="predicted"/>
<dbReference type="EMBL" id="JAGSOY010000079">
    <property type="protein sequence ID" value="MBU2713439.1"/>
    <property type="molecule type" value="Genomic_DNA"/>
</dbReference>
<comment type="caution">
    <text evidence="2">The sequence shown here is derived from an EMBL/GenBank/DDBJ whole genome shotgun (WGS) entry which is preliminary data.</text>
</comment>
<organism evidence="2 3">
    <name type="scientific">Zooshikella harenae</name>
    <dbReference type="NCBI Taxonomy" id="2827238"/>
    <lineage>
        <taxon>Bacteria</taxon>
        <taxon>Pseudomonadati</taxon>
        <taxon>Pseudomonadota</taxon>
        <taxon>Gammaproteobacteria</taxon>
        <taxon>Oceanospirillales</taxon>
        <taxon>Zooshikellaceae</taxon>
        <taxon>Zooshikella</taxon>
    </lineage>
</organism>
<accession>A0ABS5ZHA8</accession>
<gene>
    <name evidence="2" type="ORF">KCG35_20480</name>
</gene>
<evidence type="ECO:0008006" key="4">
    <source>
        <dbReference type="Google" id="ProtNLM"/>
    </source>
</evidence>
<evidence type="ECO:0000256" key="1">
    <source>
        <dbReference type="SAM" id="Phobius"/>
    </source>
</evidence>
<dbReference type="RefSeq" id="WP_215821725.1">
    <property type="nucleotide sequence ID" value="NZ_JAGSOY010000079.1"/>
</dbReference>
<keyword evidence="3" id="KW-1185">Reference proteome</keyword>
<evidence type="ECO:0000313" key="2">
    <source>
        <dbReference type="EMBL" id="MBU2713439.1"/>
    </source>
</evidence>
<keyword evidence="1" id="KW-0472">Membrane</keyword>
<feature type="transmembrane region" description="Helical" evidence="1">
    <location>
        <begin position="7"/>
        <end position="31"/>
    </location>
</feature>
<evidence type="ECO:0000313" key="3">
    <source>
        <dbReference type="Proteomes" id="UP000690515"/>
    </source>
</evidence>
<keyword evidence="1" id="KW-0812">Transmembrane</keyword>
<protein>
    <recommendedName>
        <fullName evidence="4">DUF2269 family protein</fullName>
    </recommendedName>
</protein>